<dbReference type="SUPFAM" id="SSF88713">
    <property type="entry name" value="Glycoside hydrolase/deacetylase"/>
    <property type="match status" value="1"/>
</dbReference>
<dbReference type="PANTHER" id="PTHR34216:SF3">
    <property type="entry name" value="POLY-BETA-1,6-N-ACETYL-D-GLUCOSAMINE N-DEACETYLASE"/>
    <property type="match status" value="1"/>
</dbReference>
<dbReference type="InterPro" id="IPR002509">
    <property type="entry name" value="NODB_dom"/>
</dbReference>
<proteinExistence type="predicted"/>
<dbReference type="PROSITE" id="PS51677">
    <property type="entry name" value="NODB"/>
    <property type="match status" value="1"/>
</dbReference>
<evidence type="ECO:0000313" key="4">
    <source>
        <dbReference type="Proteomes" id="UP000298615"/>
    </source>
</evidence>
<dbReference type="Proteomes" id="UP000298615">
    <property type="component" value="Chromosome"/>
</dbReference>
<gene>
    <name evidence="3" type="ORF">FA707_01305</name>
</gene>
<dbReference type="AlphaFoldDB" id="A0A4D7CNN9"/>
<dbReference type="GO" id="GO:0005975">
    <property type="term" value="P:carbohydrate metabolic process"/>
    <property type="evidence" value="ECO:0007669"/>
    <property type="project" value="InterPro"/>
</dbReference>
<keyword evidence="2" id="KW-0732">Signal</keyword>
<dbReference type="OrthoDB" id="9778320at2"/>
<keyword evidence="4" id="KW-1185">Reference proteome</keyword>
<name>A0A4D7CNN9_9ENTE</name>
<dbReference type="InterPro" id="IPR011330">
    <property type="entry name" value="Glyco_hydro/deAcase_b/a-brl"/>
</dbReference>
<dbReference type="Pfam" id="PF01522">
    <property type="entry name" value="Polysacc_deac_1"/>
    <property type="match status" value="1"/>
</dbReference>
<accession>A0A4D7CNN9</accession>
<dbReference type="GO" id="GO:0016810">
    <property type="term" value="F:hydrolase activity, acting on carbon-nitrogen (but not peptide) bonds"/>
    <property type="evidence" value="ECO:0007669"/>
    <property type="project" value="InterPro"/>
</dbReference>
<organism evidence="3 4">
    <name type="scientific">Vagococcus zengguangii</name>
    <dbReference type="NCBI Taxonomy" id="2571750"/>
    <lineage>
        <taxon>Bacteria</taxon>
        <taxon>Bacillati</taxon>
        <taxon>Bacillota</taxon>
        <taxon>Bacilli</taxon>
        <taxon>Lactobacillales</taxon>
        <taxon>Enterococcaceae</taxon>
        <taxon>Vagococcus</taxon>
    </lineage>
</organism>
<dbReference type="PANTHER" id="PTHR34216">
    <property type="match status" value="1"/>
</dbReference>
<dbReference type="Gene3D" id="3.20.20.370">
    <property type="entry name" value="Glycoside hydrolase/deacetylase"/>
    <property type="match status" value="1"/>
</dbReference>
<evidence type="ECO:0000256" key="1">
    <source>
        <dbReference type="ARBA" id="ARBA00004613"/>
    </source>
</evidence>
<dbReference type="RefSeq" id="WP_136952533.1">
    <property type="nucleotide sequence ID" value="NZ_CP039712.1"/>
</dbReference>
<sequence>MRKKIISVLVTIIFIELMILSIVFISKNNANKKETPQLHKNEVLVDSSQVNVSKIDETAIVKRNMQIPDSSKWESATEGSDIQFPIIAYSYLNNQASKETLSIENFTQQLEWLKKEDYYTLTPQEAYEVLTKNKKPAEKIIWLTFDNGYYNQYKFAFPLLQRYKMQATINYLPNKEGNVTYANLYDLQEMLISGEINVESGTANGLALTDLKPSTLTTEIKQSKETLDTTLKQTTTTIAYPENSYNDDIIEVAEEAGYKLGLTTNTGLASKSNGLLSLSRIEISNDLPIDEFTKLIGAAN</sequence>
<evidence type="ECO:0000256" key="2">
    <source>
        <dbReference type="ARBA" id="ARBA00022729"/>
    </source>
</evidence>
<evidence type="ECO:0000313" key="3">
    <source>
        <dbReference type="EMBL" id="QCI85688.1"/>
    </source>
</evidence>
<dbReference type="InterPro" id="IPR051398">
    <property type="entry name" value="Polysacch_Deacetylase"/>
</dbReference>
<dbReference type="CDD" id="cd10918">
    <property type="entry name" value="CE4_NodB_like_5s_6s"/>
    <property type="match status" value="1"/>
</dbReference>
<dbReference type="GO" id="GO:0005576">
    <property type="term" value="C:extracellular region"/>
    <property type="evidence" value="ECO:0007669"/>
    <property type="project" value="UniProtKB-SubCell"/>
</dbReference>
<reference evidence="3 4" key="1">
    <citation type="submission" date="2019-04" db="EMBL/GenBank/DDBJ databases">
        <title>Vagococcus sp. nov., isolated from faeces of yaks (Bos grunniens).</title>
        <authorList>
            <person name="Ge Y."/>
        </authorList>
    </citation>
    <scope>NUCLEOTIDE SEQUENCE [LARGE SCALE GENOMIC DNA]</scope>
    <source>
        <strain evidence="3 4">MN-17</strain>
    </source>
</reference>
<protein>
    <submittedName>
        <fullName evidence="3">Polysaccharide deacetylase family protein</fullName>
    </submittedName>
</protein>
<comment type="subcellular location">
    <subcellularLocation>
        <location evidence="1">Secreted</location>
    </subcellularLocation>
</comment>
<dbReference type="EMBL" id="CP039712">
    <property type="protein sequence ID" value="QCI85688.1"/>
    <property type="molecule type" value="Genomic_DNA"/>
</dbReference>
<dbReference type="KEGG" id="vao:FA707_01305"/>